<keyword evidence="2" id="KW-0732">Signal</keyword>
<dbReference type="Pfam" id="PF00048">
    <property type="entry name" value="IL8"/>
    <property type="match status" value="1"/>
</dbReference>
<accession>A0AAD3N9S8</accession>
<dbReference type="AlphaFoldDB" id="A0AAD3N9S8"/>
<reference evidence="4" key="1">
    <citation type="submission" date="2022-08" db="EMBL/GenBank/DDBJ databases">
        <title>Genome sequencing of akame (Lates japonicus).</title>
        <authorList>
            <person name="Hashiguchi Y."/>
            <person name="Takahashi H."/>
        </authorList>
    </citation>
    <scope>NUCLEOTIDE SEQUENCE</scope>
    <source>
        <strain evidence="4">Kochi</strain>
    </source>
</reference>
<evidence type="ECO:0000256" key="2">
    <source>
        <dbReference type="SAM" id="SignalP"/>
    </source>
</evidence>
<dbReference type="GO" id="GO:0006955">
    <property type="term" value="P:immune response"/>
    <property type="evidence" value="ECO:0007669"/>
    <property type="project" value="InterPro"/>
</dbReference>
<gene>
    <name evidence="4" type="ORF">AKAME5_001894700</name>
</gene>
<keyword evidence="1" id="KW-0202">Cytokine</keyword>
<dbReference type="InterPro" id="IPR001811">
    <property type="entry name" value="Chemokine_IL8-like_dom"/>
</dbReference>
<proteinExistence type="predicted"/>
<dbReference type="Proteomes" id="UP001279410">
    <property type="component" value="Unassembled WGS sequence"/>
</dbReference>
<feature type="domain" description="Chemokine interleukin-8-like" evidence="3">
    <location>
        <begin position="33"/>
        <end position="82"/>
    </location>
</feature>
<keyword evidence="5" id="KW-1185">Reference proteome</keyword>
<protein>
    <submittedName>
        <fullName evidence="4">C-C motif chemokine 4-like protein</fullName>
    </submittedName>
</protein>
<dbReference type="EMBL" id="BRZM01000115">
    <property type="protein sequence ID" value="GLD67610.1"/>
    <property type="molecule type" value="Genomic_DNA"/>
</dbReference>
<organism evidence="4 5">
    <name type="scientific">Lates japonicus</name>
    <name type="common">Japanese lates</name>
    <dbReference type="NCBI Taxonomy" id="270547"/>
    <lineage>
        <taxon>Eukaryota</taxon>
        <taxon>Metazoa</taxon>
        <taxon>Chordata</taxon>
        <taxon>Craniata</taxon>
        <taxon>Vertebrata</taxon>
        <taxon>Euteleostomi</taxon>
        <taxon>Actinopterygii</taxon>
        <taxon>Neopterygii</taxon>
        <taxon>Teleostei</taxon>
        <taxon>Neoteleostei</taxon>
        <taxon>Acanthomorphata</taxon>
        <taxon>Carangaria</taxon>
        <taxon>Carangaria incertae sedis</taxon>
        <taxon>Centropomidae</taxon>
        <taxon>Lates</taxon>
    </lineage>
</organism>
<dbReference type="GO" id="GO:0008009">
    <property type="term" value="F:chemokine activity"/>
    <property type="evidence" value="ECO:0007669"/>
    <property type="project" value="InterPro"/>
</dbReference>
<sequence>MKTMSFTVGLLLLLTVDYCTAMPRAVNELSPGSCCFTFFKGRISQEHIISIIKTHSRCQHKGFVVSVAKGKICVNQSVGWARGAYNQHRLI</sequence>
<feature type="signal peptide" evidence="2">
    <location>
        <begin position="1"/>
        <end position="21"/>
    </location>
</feature>
<dbReference type="Gene3D" id="2.40.50.40">
    <property type="match status" value="1"/>
</dbReference>
<evidence type="ECO:0000313" key="4">
    <source>
        <dbReference type="EMBL" id="GLD67610.1"/>
    </source>
</evidence>
<comment type="caution">
    <text evidence="4">The sequence shown here is derived from an EMBL/GenBank/DDBJ whole genome shotgun (WGS) entry which is preliminary data.</text>
</comment>
<dbReference type="SUPFAM" id="SSF54117">
    <property type="entry name" value="Interleukin 8-like chemokines"/>
    <property type="match status" value="1"/>
</dbReference>
<evidence type="ECO:0000256" key="1">
    <source>
        <dbReference type="ARBA" id="ARBA00022514"/>
    </source>
</evidence>
<dbReference type="InterPro" id="IPR036048">
    <property type="entry name" value="Interleukin_8-like_sf"/>
</dbReference>
<feature type="chain" id="PRO_5042189803" evidence="2">
    <location>
        <begin position="22"/>
        <end position="91"/>
    </location>
</feature>
<evidence type="ECO:0000313" key="5">
    <source>
        <dbReference type="Proteomes" id="UP001279410"/>
    </source>
</evidence>
<dbReference type="GO" id="GO:0005615">
    <property type="term" value="C:extracellular space"/>
    <property type="evidence" value="ECO:0007669"/>
    <property type="project" value="UniProtKB-KW"/>
</dbReference>
<name>A0AAD3N9S8_LATJO</name>
<evidence type="ECO:0000259" key="3">
    <source>
        <dbReference type="Pfam" id="PF00048"/>
    </source>
</evidence>